<dbReference type="GO" id="GO:0050660">
    <property type="term" value="F:flavin adenine dinucleotide binding"/>
    <property type="evidence" value="ECO:0007669"/>
    <property type="project" value="InterPro"/>
</dbReference>
<dbReference type="SMART" id="SM01091">
    <property type="entry name" value="CorC_HlyC"/>
    <property type="match status" value="1"/>
</dbReference>
<dbReference type="Gene3D" id="3.10.580.10">
    <property type="entry name" value="CBS-domain"/>
    <property type="match status" value="1"/>
</dbReference>
<dbReference type="PROSITE" id="PS51846">
    <property type="entry name" value="CNNM"/>
    <property type="match status" value="1"/>
</dbReference>
<dbReference type="InterPro" id="IPR044751">
    <property type="entry name" value="Ion_transp-like_CBS"/>
</dbReference>
<dbReference type="GO" id="GO:0005886">
    <property type="term" value="C:plasma membrane"/>
    <property type="evidence" value="ECO:0007669"/>
    <property type="project" value="UniProtKB-SubCell"/>
</dbReference>
<dbReference type="Gene3D" id="3.30.465.10">
    <property type="match status" value="1"/>
</dbReference>
<comment type="subcellular location">
    <subcellularLocation>
        <location evidence="1">Cell membrane</location>
        <topology evidence="1">Multi-pass membrane protein</topology>
    </subcellularLocation>
</comment>
<dbReference type="InterPro" id="IPR046342">
    <property type="entry name" value="CBS_dom_sf"/>
</dbReference>
<proteinExistence type="inferred from homology"/>
<accession>A0A250FTZ2</accession>
<dbReference type="GeneID" id="84808979"/>
<keyword evidence="6 10" id="KW-1133">Transmembrane helix</keyword>
<name>A0A250FTZ2_9FLAO</name>
<dbReference type="OrthoDB" id="9798188at2"/>
<dbReference type="InterPro" id="IPR036318">
    <property type="entry name" value="FAD-bd_PCMH-like_sf"/>
</dbReference>
<evidence type="ECO:0000256" key="11">
    <source>
        <dbReference type="SAM" id="Phobius"/>
    </source>
</evidence>
<dbReference type="KEGG" id="cgh:CGC50_10495"/>
<evidence type="ECO:0000259" key="13">
    <source>
        <dbReference type="PROSITE" id="PS51846"/>
    </source>
</evidence>
<dbReference type="AlphaFoldDB" id="A0A250FTZ2"/>
<dbReference type="SUPFAM" id="SSF56176">
    <property type="entry name" value="FAD-binding/transporter-associated domain-like"/>
    <property type="match status" value="1"/>
</dbReference>
<feature type="domain" description="CBS" evidence="12">
    <location>
        <begin position="279"/>
        <end position="336"/>
    </location>
</feature>
<dbReference type="InterPro" id="IPR002550">
    <property type="entry name" value="CNNM"/>
</dbReference>
<dbReference type="InterPro" id="IPR019862">
    <property type="entry name" value="Motility-assoc_prot_GldE"/>
</dbReference>
<evidence type="ECO:0000256" key="6">
    <source>
        <dbReference type="ARBA" id="ARBA00022989"/>
    </source>
</evidence>
<dbReference type="EMBL" id="CP022386">
    <property type="protein sequence ID" value="ATA87538.1"/>
    <property type="molecule type" value="Genomic_DNA"/>
</dbReference>
<evidence type="ECO:0000256" key="7">
    <source>
        <dbReference type="ARBA" id="ARBA00023122"/>
    </source>
</evidence>
<dbReference type="SMART" id="SM00116">
    <property type="entry name" value="CBS"/>
    <property type="match status" value="2"/>
</dbReference>
<evidence type="ECO:0000313" key="15">
    <source>
        <dbReference type="Proteomes" id="UP000217250"/>
    </source>
</evidence>
<keyword evidence="7 9" id="KW-0129">CBS domain</keyword>
<comment type="similarity">
    <text evidence="2">Belongs to the UPF0053 family.</text>
</comment>
<evidence type="ECO:0000256" key="8">
    <source>
        <dbReference type="ARBA" id="ARBA00023136"/>
    </source>
</evidence>
<evidence type="ECO:0000256" key="5">
    <source>
        <dbReference type="ARBA" id="ARBA00022737"/>
    </source>
</evidence>
<dbReference type="Proteomes" id="UP000217250">
    <property type="component" value="Chromosome"/>
</dbReference>
<feature type="domain" description="CBS" evidence="12">
    <location>
        <begin position="216"/>
        <end position="276"/>
    </location>
</feature>
<evidence type="ECO:0000256" key="4">
    <source>
        <dbReference type="ARBA" id="ARBA00022692"/>
    </source>
</evidence>
<evidence type="ECO:0000256" key="2">
    <source>
        <dbReference type="ARBA" id="ARBA00006337"/>
    </source>
</evidence>
<feature type="transmembrane region" description="Helical" evidence="11">
    <location>
        <begin position="71"/>
        <end position="92"/>
    </location>
</feature>
<dbReference type="InterPro" id="IPR000644">
    <property type="entry name" value="CBS_dom"/>
</dbReference>
<evidence type="ECO:0000256" key="10">
    <source>
        <dbReference type="PROSITE-ProRule" id="PRU01193"/>
    </source>
</evidence>
<evidence type="ECO:0000256" key="3">
    <source>
        <dbReference type="ARBA" id="ARBA00022475"/>
    </source>
</evidence>
<sequence length="430" mass="49174">MDTDSSISQLLASPTADLIIRAFIFIFLLGCSALISGSETALFSLSNTELEEEEEKGQKTIVQLLRKPQKLLATILIANNLVNISIVLVFAPLGEFLFGGMNEWVRAIFEVGILTFVILLCGEILPKIYANRNNRIFARKVAPIIKVLDTLFTPISGIMTLFTTFVNNRLHKSSSISVGQLSQALELTSQEDTTQEEHKILSGIVSFGNTDIRAVMHPRIDISAIEESMTYREVLTFIQENGYSRVPVYQENIDKITGIIYAKDLLPYLEEEDFDWRKIKRKAFFVPENKKLDDLLTEFQQRKIHLAIVVDEYGGTLGVVTLEDIIEEIVGEISDEYDMEDTFYTKIDDRNFLFDGKTSLKDFYRVLSVEETDQEDFEKVRGESETIAGFLLELIESFPEKKQEIPYKHYIFTIEDIDKKRIKQLKVTIR</sequence>
<dbReference type="InterPro" id="IPR005170">
    <property type="entry name" value="Transptr-assoc_dom"/>
</dbReference>
<dbReference type="PANTHER" id="PTHR22777:SF32">
    <property type="entry name" value="UPF0053 INNER MEMBRANE PROTEIN YFJD"/>
    <property type="match status" value="1"/>
</dbReference>
<dbReference type="PANTHER" id="PTHR22777">
    <property type="entry name" value="HEMOLYSIN-RELATED"/>
    <property type="match status" value="1"/>
</dbReference>
<reference evidence="15" key="1">
    <citation type="submission" date="2017-06" db="EMBL/GenBank/DDBJ databases">
        <title>Capnocytophaga spp. assemblies.</title>
        <authorList>
            <person name="Gulvik C.A."/>
        </authorList>
    </citation>
    <scope>NUCLEOTIDE SEQUENCE [LARGE SCALE GENOMIC DNA]</scope>
    <source>
        <strain evidence="15">H1496</strain>
    </source>
</reference>
<organism evidence="14 15">
    <name type="scientific">Capnocytophaga gingivalis</name>
    <dbReference type="NCBI Taxonomy" id="1017"/>
    <lineage>
        <taxon>Bacteria</taxon>
        <taxon>Pseudomonadati</taxon>
        <taxon>Bacteroidota</taxon>
        <taxon>Flavobacteriia</taxon>
        <taxon>Flavobacteriales</taxon>
        <taxon>Flavobacteriaceae</taxon>
        <taxon>Capnocytophaga</taxon>
    </lineage>
</organism>
<gene>
    <name evidence="14" type="ORF">CGC50_10495</name>
</gene>
<evidence type="ECO:0000256" key="9">
    <source>
        <dbReference type="PROSITE-ProRule" id="PRU00703"/>
    </source>
</evidence>
<keyword evidence="5" id="KW-0677">Repeat</keyword>
<dbReference type="SUPFAM" id="SSF54631">
    <property type="entry name" value="CBS-domain pair"/>
    <property type="match status" value="1"/>
</dbReference>
<dbReference type="RefSeq" id="WP_095910783.1">
    <property type="nucleotide sequence ID" value="NZ_CAUPXI010000019.1"/>
</dbReference>
<feature type="transmembrane region" description="Helical" evidence="11">
    <location>
        <begin position="18"/>
        <end position="37"/>
    </location>
</feature>
<protein>
    <submittedName>
        <fullName evidence="14">Magnesium/cobalt efflux protein</fullName>
    </submittedName>
</protein>
<dbReference type="FunFam" id="3.10.580.10:FF:000002">
    <property type="entry name" value="Magnesium/cobalt efflux protein CorC"/>
    <property type="match status" value="1"/>
</dbReference>
<dbReference type="Pfam" id="PF01595">
    <property type="entry name" value="CNNM"/>
    <property type="match status" value="1"/>
</dbReference>
<feature type="domain" description="CNNM transmembrane" evidence="13">
    <location>
        <begin position="14"/>
        <end position="197"/>
    </location>
</feature>
<evidence type="ECO:0000259" key="12">
    <source>
        <dbReference type="PROSITE" id="PS51371"/>
    </source>
</evidence>
<dbReference type="Pfam" id="PF03471">
    <property type="entry name" value="CorC_HlyC"/>
    <property type="match status" value="1"/>
</dbReference>
<evidence type="ECO:0000256" key="1">
    <source>
        <dbReference type="ARBA" id="ARBA00004651"/>
    </source>
</evidence>
<dbReference type="NCBIfam" id="TIGR03520">
    <property type="entry name" value="GldE"/>
    <property type="match status" value="1"/>
</dbReference>
<evidence type="ECO:0000313" key="14">
    <source>
        <dbReference type="EMBL" id="ATA87538.1"/>
    </source>
</evidence>
<keyword evidence="8 10" id="KW-0472">Membrane</keyword>
<dbReference type="InterPro" id="IPR016169">
    <property type="entry name" value="FAD-bd_PCMH_sub2"/>
</dbReference>
<feature type="transmembrane region" description="Helical" evidence="11">
    <location>
        <begin position="104"/>
        <end position="126"/>
    </location>
</feature>
<dbReference type="Pfam" id="PF00571">
    <property type="entry name" value="CBS"/>
    <property type="match status" value="2"/>
</dbReference>
<dbReference type="CDD" id="cd04590">
    <property type="entry name" value="CBS_pair_CorC_HlyC_assoc"/>
    <property type="match status" value="1"/>
</dbReference>
<dbReference type="PROSITE" id="PS51371">
    <property type="entry name" value="CBS"/>
    <property type="match status" value="2"/>
</dbReference>
<keyword evidence="3" id="KW-1003">Cell membrane</keyword>
<feature type="transmembrane region" description="Helical" evidence="11">
    <location>
        <begin position="147"/>
        <end position="166"/>
    </location>
</feature>
<keyword evidence="4 10" id="KW-0812">Transmembrane</keyword>